<sequence length="162" mass="18499">MKRCRELSNMVLSLFRSGNRKKNKGSKRQREREDYGVTYDKQWARKYILDPLTAPEPNQETGLGTSHVIPLHLAQAKRDVDAVDRPRRQRKHISVDTDAIDALDTIGGQYHHGGPYDAALLSRNLDWEYSPVAAVEESNMEAIQDMCVGKHRVMAPECNCRH</sequence>
<reference evidence="2" key="1">
    <citation type="submission" date="2024-06" db="EMBL/GenBank/DDBJ databases">
        <title>Draft Genome Sequences of Epichloe bromicola Strains Isolated from Elymus ciliaris.</title>
        <authorList>
            <consortium name="Epichloe bromicola genome sequencing consortium"/>
            <person name="Miura A."/>
            <person name="Imano S."/>
            <person name="Ashida A."/>
            <person name="Sato I."/>
            <person name="Chiba S."/>
            <person name="Tanaka A."/>
            <person name="Camagna M."/>
            <person name="Takemoto D."/>
        </authorList>
    </citation>
    <scope>NUCLEOTIDE SEQUENCE [LARGE SCALE GENOMIC DNA]</scope>
    <source>
        <strain evidence="2">DP</strain>
    </source>
</reference>
<dbReference type="EMBL" id="BAAFGZ010000026">
    <property type="protein sequence ID" value="GAB0132794.1"/>
    <property type="molecule type" value="Genomic_DNA"/>
</dbReference>
<dbReference type="Proteomes" id="UP001562357">
    <property type="component" value="Unassembled WGS sequence"/>
</dbReference>
<gene>
    <name evidence="1" type="primary">g1220</name>
    <name evidence="1" type="ORF">EsDP_00001220</name>
</gene>
<evidence type="ECO:0000313" key="2">
    <source>
        <dbReference type="Proteomes" id="UP001562357"/>
    </source>
</evidence>
<evidence type="ECO:0000313" key="1">
    <source>
        <dbReference type="EMBL" id="GAB0132794.1"/>
    </source>
</evidence>
<comment type="caution">
    <text evidence="1">The sequence shown here is derived from an EMBL/GenBank/DDBJ whole genome shotgun (WGS) entry which is preliminary data.</text>
</comment>
<dbReference type="PANTHER" id="PTHR28307">
    <property type="entry name" value="PROTEIN PAL1"/>
    <property type="match status" value="1"/>
</dbReference>
<dbReference type="InterPro" id="IPR013226">
    <property type="entry name" value="Pal1"/>
</dbReference>
<name>A0ABQ0CH67_9HYPO</name>
<proteinExistence type="predicted"/>
<accession>A0ABQ0CH67</accession>
<organism evidence="1 2">
    <name type="scientific">Epichloe bromicola</name>
    <dbReference type="NCBI Taxonomy" id="79588"/>
    <lineage>
        <taxon>Eukaryota</taxon>
        <taxon>Fungi</taxon>
        <taxon>Dikarya</taxon>
        <taxon>Ascomycota</taxon>
        <taxon>Pezizomycotina</taxon>
        <taxon>Sordariomycetes</taxon>
        <taxon>Hypocreomycetidae</taxon>
        <taxon>Hypocreales</taxon>
        <taxon>Clavicipitaceae</taxon>
        <taxon>Epichloe</taxon>
    </lineage>
</organism>
<protein>
    <submittedName>
        <fullName evidence="1">Uncharacterized protein</fullName>
    </submittedName>
</protein>
<dbReference type="PANTHER" id="PTHR28307:SF1">
    <property type="entry name" value="PAL1 CELL MORPHOLOGY PROTEIN"/>
    <property type="match status" value="1"/>
</dbReference>
<keyword evidence="2" id="KW-1185">Reference proteome</keyword>